<dbReference type="EMBL" id="JAAVTX010000001">
    <property type="protein sequence ID" value="NKE43887.1"/>
    <property type="molecule type" value="Genomic_DNA"/>
</dbReference>
<reference evidence="1 2" key="1">
    <citation type="submission" date="2020-03" db="EMBL/GenBank/DDBJ databases">
        <title>Roseomonas selenitidurans sp. nov. isolated from soil.</title>
        <authorList>
            <person name="Liu H."/>
        </authorList>
    </citation>
    <scope>NUCLEOTIDE SEQUENCE [LARGE SCALE GENOMIC DNA]</scope>
    <source>
        <strain evidence="1 2">JCM 15073</strain>
    </source>
</reference>
<name>A0ABX1EV07_9PROT</name>
<keyword evidence="2" id="KW-1185">Reference proteome</keyword>
<accession>A0ABX1EV07</accession>
<organism evidence="1 2">
    <name type="scientific">Falsiroseomonas frigidaquae</name>
    <dbReference type="NCBI Taxonomy" id="487318"/>
    <lineage>
        <taxon>Bacteria</taxon>
        <taxon>Pseudomonadati</taxon>
        <taxon>Pseudomonadota</taxon>
        <taxon>Alphaproteobacteria</taxon>
        <taxon>Acetobacterales</taxon>
        <taxon>Roseomonadaceae</taxon>
        <taxon>Falsiroseomonas</taxon>
    </lineage>
</organism>
<proteinExistence type="predicted"/>
<evidence type="ECO:0000313" key="2">
    <source>
        <dbReference type="Proteomes" id="UP000765160"/>
    </source>
</evidence>
<sequence>MLTWTTVMPFLRDIVRDAANRRAQRFAAPPRHERPCRISAANGQLWLFEE</sequence>
<evidence type="ECO:0000313" key="1">
    <source>
        <dbReference type="EMBL" id="NKE43887.1"/>
    </source>
</evidence>
<protein>
    <submittedName>
        <fullName evidence="1">Uncharacterized protein</fullName>
    </submittedName>
</protein>
<comment type="caution">
    <text evidence="1">The sequence shown here is derived from an EMBL/GenBank/DDBJ whole genome shotgun (WGS) entry which is preliminary data.</text>
</comment>
<dbReference type="Proteomes" id="UP000765160">
    <property type="component" value="Unassembled WGS sequence"/>
</dbReference>
<gene>
    <name evidence="1" type="ORF">HB662_03800</name>
</gene>